<dbReference type="InterPro" id="IPR006016">
    <property type="entry name" value="UspA"/>
</dbReference>
<dbReference type="InterPro" id="IPR014729">
    <property type="entry name" value="Rossmann-like_a/b/a_fold"/>
</dbReference>
<dbReference type="Gene3D" id="3.40.50.620">
    <property type="entry name" value="HUPs"/>
    <property type="match status" value="1"/>
</dbReference>
<gene>
    <name evidence="3" type="ORF">DF222_07265</name>
</gene>
<dbReference type="OrthoDB" id="4420982at2"/>
<evidence type="ECO:0000259" key="2">
    <source>
        <dbReference type="Pfam" id="PF00582"/>
    </source>
</evidence>
<name>A0A2U1T604_9CORY</name>
<dbReference type="PANTHER" id="PTHR46268">
    <property type="entry name" value="STRESS RESPONSE PROTEIN NHAX"/>
    <property type="match status" value="1"/>
</dbReference>
<dbReference type="Proteomes" id="UP000244989">
    <property type="component" value="Unassembled WGS sequence"/>
</dbReference>
<proteinExistence type="inferred from homology"/>
<dbReference type="Pfam" id="PF00582">
    <property type="entry name" value="Usp"/>
    <property type="match status" value="1"/>
</dbReference>
<dbReference type="PANTHER" id="PTHR46268:SF6">
    <property type="entry name" value="UNIVERSAL STRESS PROTEIN UP12"/>
    <property type="match status" value="1"/>
</dbReference>
<evidence type="ECO:0000256" key="1">
    <source>
        <dbReference type="ARBA" id="ARBA00008791"/>
    </source>
</evidence>
<dbReference type="InterPro" id="IPR006015">
    <property type="entry name" value="Universal_stress_UspA"/>
</dbReference>
<accession>A0A2U1T604</accession>
<sequence length="149" mass="15955">MYSYKTLVVGTDGSDTSLVAVRHAAAMARAFDATLVIVCAFYSNSGSLLNSPNRNVSTLPVVSDNRADEYLREAEAIAREEEVTDIKLERRSGTPVNALLAAVEDTSADAIVIGNKGMSSLTGRVFGNIPTEIARRSTCDVVLVQTEDK</sequence>
<dbReference type="KEGG" id="cyz:C3B44_06180"/>
<reference evidence="4" key="1">
    <citation type="submission" date="2018-04" db="EMBL/GenBank/DDBJ databases">
        <authorList>
            <person name="Liu S."/>
            <person name="Wang Z."/>
            <person name="Li J."/>
        </authorList>
    </citation>
    <scope>NUCLEOTIDE SEQUENCE [LARGE SCALE GENOMIC DNA]</scope>
    <source>
        <strain evidence="4">2189</strain>
    </source>
</reference>
<evidence type="ECO:0000313" key="3">
    <source>
        <dbReference type="EMBL" id="PWC01450.1"/>
    </source>
</evidence>
<comment type="caution">
    <text evidence="3">The sequence shown here is derived from an EMBL/GenBank/DDBJ whole genome shotgun (WGS) entry which is preliminary data.</text>
</comment>
<organism evidence="3 4">
    <name type="scientific">Corynebacterium yudongzhengii</name>
    <dbReference type="NCBI Taxonomy" id="2080740"/>
    <lineage>
        <taxon>Bacteria</taxon>
        <taxon>Bacillati</taxon>
        <taxon>Actinomycetota</taxon>
        <taxon>Actinomycetes</taxon>
        <taxon>Mycobacteriales</taxon>
        <taxon>Corynebacteriaceae</taxon>
        <taxon>Corynebacterium</taxon>
    </lineage>
</organism>
<dbReference type="PRINTS" id="PR01438">
    <property type="entry name" value="UNVRSLSTRESS"/>
</dbReference>
<comment type="similarity">
    <text evidence="1">Belongs to the universal stress protein A family.</text>
</comment>
<dbReference type="CDD" id="cd00293">
    <property type="entry name" value="USP-like"/>
    <property type="match status" value="1"/>
</dbReference>
<dbReference type="SUPFAM" id="SSF52402">
    <property type="entry name" value="Adenine nucleotide alpha hydrolases-like"/>
    <property type="match status" value="1"/>
</dbReference>
<dbReference type="RefSeq" id="WP_108431603.1">
    <property type="nucleotide sequence ID" value="NZ_CP026947.1"/>
</dbReference>
<dbReference type="EMBL" id="QEEZ01000012">
    <property type="protein sequence ID" value="PWC01450.1"/>
    <property type="molecule type" value="Genomic_DNA"/>
</dbReference>
<protein>
    <submittedName>
        <fullName evidence="3">Universal stress protein</fullName>
    </submittedName>
</protein>
<feature type="domain" description="UspA" evidence="2">
    <location>
        <begin position="4"/>
        <end position="144"/>
    </location>
</feature>
<evidence type="ECO:0000313" key="4">
    <source>
        <dbReference type="Proteomes" id="UP000244989"/>
    </source>
</evidence>
<keyword evidence="4" id="KW-1185">Reference proteome</keyword>
<dbReference type="AlphaFoldDB" id="A0A2U1T604"/>